<evidence type="ECO:0000256" key="8">
    <source>
        <dbReference type="PIRSR" id="PIRSR600175-1"/>
    </source>
</evidence>
<feature type="transmembrane region" description="Helical" evidence="10">
    <location>
        <begin position="383"/>
        <end position="403"/>
    </location>
</feature>
<feature type="transmembrane region" description="Helical" evidence="10">
    <location>
        <begin position="41"/>
        <end position="59"/>
    </location>
</feature>
<accession>A0A818DIQ7</accession>
<dbReference type="AlphaFoldDB" id="A0A818DIQ7"/>
<dbReference type="NCBIfam" id="NF037979">
    <property type="entry name" value="Na_transp"/>
    <property type="match status" value="1"/>
</dbReference>
<comment type="similarity">
    <text evidence="2">Belongs to the sodium:neurotransmitter symporter (SNF) (TC 2.A.22) family.</text>
</comment>
<feature type="transmembrane region" description="Helical" evidence="10">
    <location>
        <begin position="324"/>
        <end position="345"/>
    </location>
</feature>
<dbReference type="PANTHER" id="PTHR11616:SF321">
    <property type="entry name" value="SODIUM-DEPENDENT NUTRIENT AMINO ACID TRANSPORTER 1-RELATED"/>
    <property type="match status" value="1"/>
</dbReference>
<dbReference type="GO" id="GO:0015179">
    <property type="term" value="F:L-amino acid transmembrane transporter activity"/>
    <property type="evidence" value="ECO:0007669"/>
    <property type="project" value="TreeGrafter"/>
</dbReference>
<feature type="transmembrane region" description="Helical" evidence="10">
    <location>
        <begin position="248"/>
        <end position="268"/>
    </location>
</feature>
<feature type="disulfide bond" evidence="9">
    <location>
        <begin position="152"/>
        <end position="161"/>
    </location>
</feature>
<dbReference type="PRINTS" id="PR00176">
    <property type="entry name" value="NANEUSMPORT"/>
</dbReference>
<evidence type="ECO:0000313" key="11">
    <source>
        <dbReference type="EMBL" id="CAF3435596.1"/>
    </source>
</evidence>
<dbReference type="PANTHER" id="PTHR11616">
    <property type="entry name" value="SODIUM/CHLORIDE DEPENDENT TRANSPORTER"/>
    <property type="match status" value="1"/>
</dbReference>
<feature type="transmembrane region" description="Helical" evidence="10">
    <location>
        <begin position="215"/>
        <end position="236"/>
    </location>
</feature>
<evidence type="ECO:0008006" key="13">
    <source>
        <dbReference type="Google" id="ProtNLM"/>
    </source>
</evidence>
<name>A0A818DIQ7_9BILA</name>
<proteinExistence type="inferred from homology"/>
<keyword evidence="4 10" id="KW-0812">Transmembrane</keyword>
<dbReference type="Pfam" id="PF00209">
    <property type="entry name" value="SNF"/>
    <property type="match status" value="1"/>
</dbReference>
<dbReference type="GO" id="GO:0046872">
    <property type="term" value="F:metal ion binding"/>
    <property type="evidence" value="ECO:0007669"/>
    <property type="project" value="UniProtKB-KW"/>
</dbReference>
<sequence length="578" mass="65114">MLNRVRALIRSRSVLEQPFEEGRPTNSKEEVREEWDRPIEFILSLVGCSVGLGNVWRYPYIAFKNGGGAFLIPYFCVYFLIGTPLYFLELSLGQFGSRGTTVAFKMTRMFKGIGWAMAINSFLVTIYYNVIIAWCLFYFFASFRRTLPWSGCDNWWNTPSCSNPDGLKNSTANFLCLSGNRLNNCSIPTSPPEEYFDHFVLRRSDSMEAMGSPHWSLALCLLLAWILVAICIIQGIKSSGKVVYFTSLFPYVVIFALVIRGVTLPGAANGISFYLKPNWSKVREFEVWIAAASQVTFSLSVGFGSILGYASFNKFKSNYLRDCLLVTACDCFTSVFAGFAVFPILGFMSYKTGLPVDQVVKAGPGLAFIAYPQALSIMPGGPFWAVTFFFMLLTLGLDSQFALSDVTISGLLDNFSGLRRYKPFVIIGYCVACYLLALPMCAPIVFFSSIIQFRAPTEGNYTYLPYANALGWLMVGSSLIFIPGVMIYEFFKAWKVTNRSQNQITDTMPRYLRMLTYVSQPDDDWGPTRKEYQCGRYEKLTNTTSKNDRKPPDNEPVIFYNENINDAFDPAADLASRF</sequence>
<feature type="binding site" evidence="8">
    <location>
        <position position="298"/>
    </location>
    <ligand>
        <name>Na(+)</name>
        <dbReference type="ChEBI" id="CHEBI:29101"/>
        <label>1</label>
    </ligand>
</feature>
<feature type="binding site" evidence="8">
    <location>
        <position position="47"/>
    </location>
    <ligand>
        <name>Na(+)</name>
        <dbReference type="ChEBI" id="CHEBI:29101"/>
        <label>1</label>
    </ligand>
</feature>
<dbReference type="EMBL" id="CAJNYD010002621">
    <property type="protein sequence ID" value="CAF3435596.1"/>
    <property type="molecule type" value="Genomic_DNA"/>
</dbReference>
<keyword evidence="6 10" id="KW-0472">Membrane</keyword>
<evidence type="ECO:0000256" key="10">
    <source>
        <dbReference type="SAM" id="Phobius"/>
    </source>
</evidence>
<dbReference type="Proteomes" id="UP000663833">
    <property type="component" value="Unassembled WGS sequence"/>
</dbReference>
<gene>
    <name evidence="11" type="ORF">LUA448_LOCUS20728</name>
</gene>
<comment type="caution">
    <text evidence="11">The sequence shown here is derived from an EMBL/GenBank/DDBJ whole genome shotgun (WGS) entry which is preliminary data.</text>
</comment>
<keyword evidence="9" id="KW-1015">Disulfide bond</keyword>
<feature type="transmembrane region" description="Helical" evidence="10">
    <location>
        <begin position="471"/>
        <end position="491"/>
    </location>
</feature>
<evidence type="ECO:0000313" key="12">
    <source>
        <dbReference type="Proteomes" id="UP000663833"/>
    </source>
</evidence>
<keyword evidence="3" id="KW-0813">Transport</keyword>
<feature type="binding site" evidence="8">
    <location>
        <position position="395"/>
    </location>
    <ligand>
        <name>Na(+)</name>
        <dbReference type="ChEBI" id="CHEBI:29101"/>
        <label>1</label>
    </ligand>
</feature>
<dbReference type="GO" id="GO:0005886">
    <property type="term" value="C:plasma membrane"/>
    <property type="evidence" value="ECO:0007669"/>
    <property type="project" value="TreeGrafter"/>
</dbReference>
<evidence type="ECO:0000256" key="9">
    <source>
        <dbReference type="PIRSR" id="PIRSR600175-2"/>
    </source>
</evidence>
<feature type="transmembrane region" description="Helical" evidence="10">
    <location>
        <begin position="424"/>
        <end position="451"/>
    </location>
</feature>
<dbReference type="GO" id="GO:0005283">
    <property type="term" value="F:amino acid:sodium symporter activity"/>
    <property type="evidence" value="ECO:0007669"/>
    <property type="project" value="TreeGrafter"/>
</dbReference>
<evidence type="ECO:0000256" key="5">
    <source>
        <dbReference type="ARBA" id="ARBA00022989"/>
    </source>
</evidence>
<dbReference type="InterPro" id="IPR000175">
    <property type="entry name" value="Na/ntran_symport"/>
</dbReference>
<organism evidence="11 12">
    <name type="scientific">Rotaria socialis</name>
    <dbReference type="NCBI Taxonomy" id="392032"/>
    <lineage>
        <taxon>Eukaryota</taxon>
        <taxon>Metazoa</taxon>
        <taxon>Spiralia</taxon>
        <taxon>Gnathifera</taxon>
        <taxon>Rotifera</taxon>
        <taxon>Eurotatoria</taxon>
        <taxon>Bdelloidea</taxon>
        <taxon>Philodinida</taxon>
        <taxon>Philodinidae</taxon>
        <taxon>Rotaria</taxon>
    </lineage>
</organism>
<dbReference type="GO" id="GO:0089718">
    <property type="term" value="P:amino acid import across plasma membrane"/>
    <property type="evidence" value="ECO:0007669"/>
    <property type="project" value="TreeGrafter"/>
</dbReference>
<dbReference type="SUPFAM" id="SSF161070">
    <property type="entry name" value="SNF-like"/>
    <property type="match status" value="1"/>
</dbReference>
<feature type="transmembrane region" description="Helical" evidence="10">
    <location>
        <begin position="71"/>
        <end position="92"/>
    </location>
</feature>
<feature type="binding site" evidence="8">
    <location>
        <position position="54"/>
    </location>
    <ligand>
        <name>Na(+)</name>
        <dbReference type="ChEBI" id="CHEBI:29101"/>
        <label>1</label>
    </ligand>
</feature>
<dbReference type="PROSITE" id="PS50267">
    <property type="entry name" value="NA_NEUROTRAN_SYMP_3"/>
    <property type="match status" value="1"/>
</dbReference>
<evidence type="ECO:0000256" key="4">
    <source>
        <dbReference type="ARBA" id="ARBA00022692"/>
    </source>
</evidence>
<feature type="binding site" evidence="8">
    <location>
        <position position="50"/>
    </location>
    <ligand>
        <name>Na(+)</name>
        <dbReference type="ChEBI" id="CHEBI:29101"/>
        <label>1</label>
    </ligand>
</feature>
<evidence type="ECO:0000256" key="1">
    <source>
        <dbReference type="ARBA" id="ARBA00004141"/>
    </source>
</evidence>
<reference evidence="11" key="1">
    <citation type="submission" date="2021-02" db="EMBL/GenBank/DDBJ databases">
        <authorList>
            <person name="Nowell W R."/>
        </authorList>
    </citation>
    <scope>NUCLEOTIDE SEQUENCE</scope>
</reference>
<evidence type="ECO:0000256" key="2">
    <source>
        <dbReference type="ARBA" id="ARBA00006459"/>
    </source>
</evidence>
<keyword evidence="7" id="KW-0325">Glycoprotein</keyword>
<protein>
    <recommendedName>
        <fullName evidence="13">Transporter</fullName>
    </recommendedName>
</protein>
<keyword evidence="8" id="KW-0915">Sodium</keyword>
<keyword evidence="5 10" id="KW-1133">Transmembrane helix</keyword>
<feature type="transmembrane region" description="Helical" evidence="10">
    <location>
        <begin position="113"/>
        <end position="140"/>
    </location>
</feature>
<keyword evidence="8" id="KW-0479">Metal-binding</keyword>
<evidence type="ECO:0000256" key="6">
    <source>
        <dbReference type="ARBA" id="ARBA00023136"/>
    </source>
</evidence>
<feature type="binding site" evidence="8">
    <location>
        <position position="399"/>
    </location>
    <ligand>
        <name>Na(+)</name>
        <dbReference type="ChEBI" id="CHEBI:29101"/>
        <label>1</label>
    </ligand>
</feature>
<feature type="binding site" evidence="8">
    <location>
        <position position="398"/>
    </location>
    <ligand>
        <name>Na(+)</name>
        <dbReference type="ChEBI" id="CHEBI:29101"/>
        <label>1</label>
    </ligand>
</feature>
<dbReference type="InterPro" id="IPR037272">
    <property type="entry name" value="SNS_sf"/>
</dbReference>
<evidence type="ECO:0000256" key="3">
    <source>
        <dbReference type="ARBA" id="ARBA00022448"/>
    </source>
</evidence>
<evidence type="ECO:0000256" key="7">
    <source>
        <dbReference type="ARBA" id="ARBA00023180"/>
    </source>
</evidence>
<feature type="transmembrane region" description="Helical" evidence="10">
    <location>
        <begin position="288"/>
        <end position="312"/>
    </location>
</feature>
<comment type="subcellular location">
    <subcellularLocation>
        <location evidence="1">Membrane</location>
        <topology evidence="1">Multi-pass membrane protein</topology>
    </subcellularLocation>
</comment>